<dbReference type="EMBL" id="LS483476">
    <property type="protein sequence ID" value="SQI60063.1"/>
    <property type="molecule type" value="Genomic_DNA"/>
</dbReference>
<sequence>MILGLYEAHLPVRDLKRSIEFYTGLGLELDHIVEDRLAFLWIVKDKSWLGLWITDKVELEYHPSIKHIAFQVSLEGLKNSVNWLKNKGYKPREAFGFEPIEPFVMPQQDYAHAKIHFNDSDGNSLEFICKLDNPKKLTERMYLSKWEEINKIPSPTSTLVQ</sequence>
<dbReference type="SUPFAM" id="SSF54593">
    <property type="entry name" value="Glyoxalase/Bleomycin resistance protein/Dihydroxybiphenyl dioxygenase"/>
    <property type="match status" value="1"/>
</dbReference>
<evidence type="ECO:0000313" key="2">
    <source>
        <dbReference type="EMBL" id="SQI60063.1"/>
    </source>
</evidence>
<proteinExistence type="predicted"/>
<dbReference type="Gene3D" id="3.10.180.10">
    <property type="entry name" value="2,3-Dihydroxybiphenyl 1,2-Dioxygenase, domain 1"/>
    <property type="match status" value="1"/>
</dbReference>
<name>A0A2X4WAK4_LEDLE</name>
<organism evidence="2 3">
    <name type="scientific">Lederbergia lenta</name>
    <name type="common">Bacillus lentus</name>
    <dbReference type="NCBI Taxonomy" id="1467"/>
    <lineage>
        <taxon>Bacteria</taxon>
        <taxon>Bacillati</taxon>
        <taxon>Bacillota</taxon>
        <taxon>Bacilli</taxon>
        <taxon>Bacillales</taxon>
        <taxon>Bacillaceae</taxon>
        <taxon>Lederbergia</taxon>
    </lineage>
</organism>
<evidence type="ECO:0000259" key="1">
    <source>
        <dbReference type="PROSITE" id="PS51819"/>
    </source>
</evidence>
<dbReference type="GO" id="GO:0051213">
    <property type="term" value="F:dioxygenase activity"/>
    <property type="evidence" value="ECO:0007669"/>
    <property type="project" value="UniProtKB-KW"/>
</dbReference>
<dbReference type="RefSeq" id="WP_066139361.1">
    <property type="nucleotide sequence ID" value="NZ_CBCSGM010000001.1"/>
</dbReference>
<dbReference type="InterPro" id="IPR029068">
    <property type="entry name" value="Glyas_Bleomycin-R_OHBP_Dase"/>
</dbReference>
<keyword evidence="2" id="KW-0560">Oxidoreductase</keyword>
<feature type="domain" description="VOC" evidence="1">
    <location>
        <begin position="4"/>
        <end position="130"/>
    </location>
</feature>
<accession>A0A2X4WAK4</accession>
<keyword evidence="3" id="KW-1185">Reference proteome</keyword>
<dbReference type="STRING" id="1348624.GCA_001591545_01606"/>
<reference evidence="2 3" key="1">
    <citation type="submission" date="2018-06" db="EMBL/GenBank/DDBJ databases">
        <authorList>
            <consortium name="Pathogen Informatics"/>
            <person name="Doyle S."/>
        </authorList>
    </citation>
    <scope>NUCLEOTIDE SEQUENCE [LARGE SCALE GENOMIC DNA]</scope>
    <source>
        <strain evidence="2 3">NCTC4824</strain>
    </source>
</reference>
<dbReference type="PROSITE" id="PS51819">
    <property type="entry name" value="VOC"/>
    <property type="match status" value="1"/>
</dbReference>
<evidence type="ECO:0000313" key="3">
    <source>
        <dbReference type="Proteomes" id="UP000249134"/>
    </source>
</evidence>
<dbReference type="KEGG" id="blen:NCTC4824_02556"/>
<dbReference type="AlphaFoldDB" id="A0A2X4WAK4"/>
<dbReference type="InterPro" id="IPR037523">
    <property type="entry name" value="VOC_core"/>
</dbReference>
<protein>
    <submittedName>
        <fullName evidence="2">Glyoxalase/bleomycin resistance protein/dioxygenase</fullName>
    </submittedName>
</protein>
<dbReference type="Pfam" id="PF00903">
    <property type="entry name" value="Glyoxalase"/>
    <property type="match status" value="1"/>
</dbReference>
<dbReference type="Proteomes" id="UP000249134">
    <property type="component" value="Chromosome 1"/>
</dbReference>
<dbReference type="InterPro" id="IPR004360">
    <property type="entry name" value="Glyas_Fos-R_dOase_dom"/>
</dbReference>
<keyword evidence="2" id="KW-0223">Dioxygenase</keyword>
<gene>
    <name evidence="2" type="ORF">NCTC4824_02556</name>
</gene>
<dbReference type="CDD" id="cd06587">
    <property type="entry name" value="VOC"/>
    <property type="match status" value="1"/>
</dbReference>